<evidence type="ECO:0000256" key="5">
    <source>
        <dbReference type="ARBA" id="ARBA00022748"/>
    </source>
</evidence>
<comment type="subcellular location">
    <subcellularLocation>
        <location evidence="2">Cell membrane</location>
        <topology evidence="2">Multi-pass membrane protein</topology>
    </subcellularLocation>
</comment>
<evidence type="ECO:0000256" key="1">
    <source>
        <dbReference type="ARBA" id="ARBA00003565"/>
    </source>
</evidence>
<sequence length="578" mass="60523">MFVLRLLAVLLFSLPLHPAFAQGNRPLPVDEAFPFSANATAAGIELHWQVTDGYYLYRDAISATGNGEAIALDIPRGDITDDPTFGETETLRGALSVLLPALDMSAINISYQGCLEGSICYPPVTRTLDLTSLAISANVGFGAALTTQTSTAAFPITIAEDTGGSFVSDLSAQGGPLLVLGGFLLFGMALAFTPCVFPMYPILAGTLTRGGASLSTGRAFAVSATYVLGMATAFGLLGVVAAWSGQNLQMVLQSPWAISALALLFVVLATSMFGAFELQLPSAWLVFLSRRTGSADGLAGAGIMGFLSALIVGPCVTAPLAAALIYIAQTGDAALGAAALFALGLGKGVPLIVFGTVGGKAMPKAGAWMDRIKHLFGFVFIGAAIWMLGRILPAGVEFWLWAALVALVASYLLLSLPIARIRWQAIGLATCTIALVFAGALGVNNLTGSPTVSEGDRLNDAIVTSDMKTLEDAVQSTNGQRRLLYVTADWCVSCAVLDREIWTNETAMAGLEQAAIIKVDVSRNSPDDQAILQALQIYGPPTILFLDNGAVEVEATRLIGEVSVETFRDNARLASMLR</sequence>
<reference evidence="12 13" key="1">
    <citation type="submission" date="2015-03" db="EMBL/GenBank/DDBJ databases">
        <authorList>
            <person name="Lepp D."/>
            <person name="Hassan Y.I."/>
            <person name="Li X.-Z."/>
            <person name="Zhou T."/>
        </authorList>
    </citation>
    <scope>NUCLEOTIDE SEQUENCE [LARGE SCALE GENOMIC DNA]</scope>
    <source>
        <strain evidence="12 13">E84</strain>
    </source>
</reference>
<evidence type="ECO:0000313" key="13">
    <source>
        <dbReference type="Proteomes" id="UP000033411"/>
    </source>
</evidence>
<feature type="transmembrane region" description="Helical" evidence="9">
    <location>
        <begin position="425"/>
        <end position="443"/>
    </location>
</feature>
<dbReference type="PANTHER" id="PTHR32234">
    <property type="entry name" value="THIOL:DISULFIDE INTERCHANGE PROTEIN DSBD"/>
    <property type="match status" value="1"/>
</dbReference>
<feature type="transmembrane region" description="Helical" evidence="9">
    <location>
        <begin position="256"/>
        <end position="276"/>
    </location>
</feature>
<keyword evidence="8" id="KW-0676">Redox-active center</keyword>
<evidence type="ECO:0000256" key="2">
    <source>
        <dbReference type="ARBA" id="ARBA00004651"/>
    </source>
</evidence>
<dbReference type="SUPFAM" id="SSF52833">
    <property type="entry name" value="Thioredoxin-like"/>
    <property type="match status" value="1"/>
</dbReference>
<keyword evidence="4 9" id="KW-0812">Transmembrane</keyword>
<evidence type="ECO:0000256" key="10">
    <source>
        <dbReference type="SAM" id="SignalP"/>
    </source>
</evidence>
<dbReference type="InterPro" id="IPR017937">
    <property type="entry name" value="Thioredoxin_CS"/>
</dbReference>
<dbReference type="PROSITE" id="PS51352">
    <property type="entry name" value="THIOREDOXIN_2"/>
    <property type="match status" value="1"/>
</dbReference>
<feature type="transmembrane region" description="Helical" evidence="9">
    <location>
        <begin position="333"/>
        <end position="354"/>
    </location>
</feature>
<proteinExistence type="predicted"/>
<dbReference type="InterPro" id="IPR003834">
    <property type="entry name" value="Cyt_c_assmbl_TM_dom"/>
</dbReference>
<dbReference type="GO" id="GO:0005886">
    <property type="term" value="C:plasma membrane"/>
    <property type="evidence" value="ECO:0007669"/>
    <property type="project" value="UniProtKB-SubCell"/>
</dbReference>
<organism evidence="12 13">
    <name type="scientific">Devosia epidermidihirudinis</name>
    <dbReference type="NCBI Taxonomy" id="1293439"/>
    <lineage>
        <taxon>Bacteria</taxon>
        <taxon>Pseudomonadati</taxon>
        <taxon>Pseudomonadota</taxon>
        <taxon>Alphaproteobacteria</taxon>
        <taxon>Hyphomicrobiales</taxon>
        <taxon>Devosiaceae</taxon>
        <taxon>Devosia</taxon>
    </lineage>
</organism>
<evidence type="ECO:0000256" key="9">
    <source>
        <dbReference type="SAM" id="Phobius"/>
    </source>
</evidence>
<dbReference type="STRING" id="1293439.WH87_02305"/>
<keyword evidence="10" id="KW-0732">Signal</keyword>
<feature type="transmembrane region" description="Helical" evidence="9">
    <location>
        <begin position="398"/>
        <end position="418"/>
    </location>
</feature>
<evidence type="ECO:0000256" key="4">
    <source>
        <dbReference type="ARBA" id="ARBA00022692"/>
    </source>
</evidence>
<evidence type="ECO:0000256" key="3">
    <source>
        <dbReference type="ARBA" id="ARBA00022475"/>
    </source>
</evidence>
<dbReference type="Proteomes" id="UP000033411">
    <property type="component" value="Unassembled WGS sequence"/>
</dbReference>
<keyword evidence="5" id="KW-0201">Cytochrome c-type biogenesis</keyword>
<dbReference type="InterPro" id="IPR013766">
    <property type="entry name" value="Thioredoxin_domain"/>
</dbReference>
<dbReference type="Pfam" id="PF13098">
    <property type="entry name" value="Thioredoxin_2"/>
    <property type="match status" value="1"/>
</dbReference>
<feature type="signal peptide" evidence="10">
    <location>
        <begin position="1"/>
        <end position="21"/>
    </location>
</feature>
<dbReference type="Gene3D" id="3.40.30.10">
    <property type="entry name" value="Glutaredoxin"/>
    <property type="match status" value="1"/>
</dbReference>
<gene>
    <name evidence="12" type="ORF">WH87_02305</name>
</gene>
<dbReference type="RefSeq" id="WP_046140000.1">
    <property type="nucleotide sequence ID" value="NZ_LANJ01000004.1"/>
</dbReference>
<dbReference type="Gene3D" id="2.60.40.1250">
    <property type="entry name" value="Thiol:disulfide interchange protein DsbD, N-terminal domain"/>
    <property type="match status" value="1"/>
</dbReference>
<dbReference type="AlphaFoldDB" id="A0A0F5QJ55"/>
<dbReference type="NCBIfam" id="NF001419">
    <property type="entry name" value="PRK00293.1"/>
    <property type="match status" value="1"/>
</dbReference>
<dbReference type="PATRIC" id="fig|1293439.3.peg.2828"/>
<evidence type="ECO:0000256" key="8">
    <source>
        <dbReference type="ARBA" id="ARBA00023284"/>
    </source>
</evidence>
<dbReference type="Pfam" id="PF11412">
    <property type="entry name" value="DsbD_N"/>
    <property type="match status" value="1"/>
</dbReference>
<dbReference type="PROSITE" id="PS00194">
    <property type="entry name" value="THIOREDOXIN_1"/>
    <property type="match status" value="1"/>
</dbReference>
<dbReference type="InterPro" id="IPR012336">
    <property type="entry name" value="Thioredoxin-like_fold"/>
</dbReference>
<dbReference type="EMBL" id="LANJ01000004">
    <property type="protein sequence ID" value="KKC41000.1"/>
    <property type="molecule type" value="Genomic_DNA"/>
</dbReference>
<keyword evidence="6 9" id="KW-1133">Transmembrane helix</keyword>
<keyword evidence="13" id="KW-1185">Reference proteome</keyword>
<dbReference type="GO" id="GO:0045454">
    <property type="term" value="P:cell redox homeostasis"/>
    <property type="evidence" value="ECO:0007669"/>
    <property type="project" value="TreeGrafter"/>
</dbReference>
<feature type="chain" id="PRO_5002494691" description="Thioredoxin domain-containing protein" evidence="10">
    <location>
        <begin position="22"/>
        <end position="578"/>
    </location>
</feature>
<keyword evidence="7 9" id="KW-0472">Membrane</keyword>
<evidence type="ECO:0000259" key="11">
    <source>
        <dbReference type="PROSITE" id="PS51352"/>
    </source>
</evidence>
<dbReference type="GO" id="GO:0015035">
    <property type="term" value="F:protein-disulfide reductase activity"/>
    <property type="evidence" value="ECO:0007669"/>
    <property type="project" value="TreeGrafter"/>
</dbReference>
<evidence type="ECO:0000256" key="7">
    <source>
        <dbReference type="ARBA" id="ARBA00023136"/>
    </source>
</evidence>
<protein>
    <recommendedName>
        <fullName evidence="11">Thioredoxin domain-containing protein</fullName>
    </recommendedName>
</protein>
<dbReference type="InterPro" id="IPR028250">
    <property type="entry name" value="DsbDN"/>
</dbReference>
<dbReference type="GO" id="GO:0017004">
    <property type="term" value="P:cytochrome complex assembly"/>
    <property type="evidence" value="ECO:0007669"/>
    <property type="project" value="UniProtKB-KW"/>
</dbReference>
<feature type="transmembrane region" description="Helical" evidence="9">
    <location>
        <begin position="297"/>
        <end position="327"/>
    </location>
</feature>
<dbReference type="SUPFAM" id="SSF74863">
    <property type="entry name" value="Thiol:disulfide interchange protein DsbD, N-terminal domain (DsbD-alpha)"/>
    <property type="match status" value="1"/>
</dbReference>
<dbReference type="InterPro" id="IPR036929">
    <property type="entry name" value="DsbDN_sf"/>
</dbReference>
<feature type="domain" description="Thioredoxin" evidence="11">
    <location>
        <begin position="437"/>
        <end position="578"/>
    </location>
</feature>
<dbReference type="InterPro" id="IPR036249">
    <property type="entry name" value="Thioredoxin-like_sf"/>
</dbReference>
<feature type="transmembrane region" description="Helical" evidence="9">
    <location>
        <begin position="177"/>
        <end position="200"/>
    </location>
</feature>
<keyword evidence="3" id="KW-1003">Cell membrane</keyword>
<dbReference type="PANTHER" id="PTHR32234:SF0">
    <property type="entry name" value="THIOL:DISULFIDE INTERCHANGE PROTEIN DSBD"/>
    <property type="match status" value="1"/>
</dbReference>
<evidence type="ECO:0000313" key="12">
    <source>
        <dbReference type="EMBL" id="KKC41000.1"/>
    </source>
</evidence>
<feature type="transmembrane region" description="Helical" evidence="9">
    <location>
        <begin position="375"/>
        <end position="392"/>
    </location>
</feature>
<comment type="function">
    <text evidence="1">May be required for disulfide bond formation in some proteins.</text>
</comment>
<comment type="caution">
    <text evidence="12">The sequence shown here is derived from an EMBL/GenBank/DDBJ whole genome shotgun (WGS) entry which is preliminary data.</text>
</comment>
<accession>A0A0F5QJ55</accession>
<evidence type="ECO:0000256" key="6">
    <source>
        <dbReference type="ARBA" id="ARBA00022989"/>
    </source>
</evidence>
<dbReference type="Pfam" id="PF02683">
    <property type="entry name" value="DsbD_TM"/>
    <property type="match status" value="1"/>
</dbReference>
<feature type="transmembrane region" description="Helical" evidence="9">
    <location>
        <begin position="220"/>
        <end position="244"/>
    </location>
</feature>
<name>A0A0F5QJ55_9HYPH</name>